<comment type="caution">
    <text evidence="1">The sequence shown here is derived from an EMBL/GenBank/DDBJ whole genome shotgun (WGS) entry which is preliminary data.</text>
</comment>
<proteinExistence type="predicted"/>
<gene>
    <name evidence="1" type="ORF">EVJ58_g8403</name>
</gene>
<name>A0A4Y9XYK9_9APHY</name>
<dbReference type="AlphaFoldDB" id="A0A4Y9XYK9"/>
<accession>A0A4Y9XYK9</accession>
<dbReference type="Proteomes" id="UP000298390">
    <property type="component" value="Unassembled WGS sequence"/>
</dbReference>
<organism evidence="1 2">
    <name type="scientific">Rhodofomes roseus</name>
    <dbReference type="NCBI Taxonomy" id="34475"/>
    <lineage>
        <taxon>Eukaryota</taxon>
        <taxon>Fungi</taxon>
        <taxon>Dikarya</taxon>
        <taxon>Basidiomycota</taxon>
        <taxon>Agaricomycotina</taxon>
        <taxon>Agaricomycetes</taxon>
        <taxon>Polyporales</taxon>
        <taxon>Rhodofomes</taxon>
    </lineage>
</organism>
<sequence length="132" mass="14431">MSFETITDHLDAIDALCPNLKPASPHTRTFAEDVCDRLTHTYRLISATLFLDDESSQALQHVLLDPVWSTDRLVCGRSRLFVPVLDALSTRLPAVLPSQCHASSTVVTIVTALANDTIAAHVKLFVDSHPPS</sequence>
<evidence type="ECO:0000313" key="2">
    <source>
        <dbReference type="Proteomes" id="UP000298390"/>
    </source>
</evidence>
<evidence type="ECO:0000313" key="1">
    <source>
        <dbReference type="EMBL" id="TFY55200.1"/>
    </source>
</evidence>
<protein>
    <submittedName>
        <fullName evidence="1">Uncharacterized protein</fullName>
    </submittedName>
</protein>
<dbReference type="EMBL" id="SEKV01000615">
    <property type="protein sequence ID" value="TFY55200.1"/>
    <property type="molecule type" value="Genomic_DNA"/>
</dbReference>
<reference evidence="1 2" key="1">
    <citation type="submission" date="2019-01" db="EMBL/GenBank/DDBJ databases">
        <title>Genome sequencing of the rare red list fungi Fomitopsis rosea.</title>
        <authorList>
            <person name="Buettner E."/>
            <person name="Kellner H."/>
        </authorList>
    </citation>
    <scope>NUCLEOTIDE SEQUENCE [LARGE SCALE GENOMIC DNA]</scope>
    <source>
        <strain evidence="1 2">DSM 105464</strain>
    </source>
</reference>